<dbReference type="RefSeq" id="WP_369157350.1">
    <property type="nucleotide sequence ID" value="NZ_CP163429.1"/>
</dbReference>
<sequence length="130" mass="12974">MSIEHIAVIVLAVEVVVMVSARVGVERRHWAHAKGRGPAPQAGDDLTFVPAALYGIAAAAMAAGALAVSVEPTLGTLATVAMFGVLLPAFTANAVLRLSTRGGRRAVTPGLRGLAATVAAAGGLVSVGLI</sequence>
<dbReference type="AlphaFoldDB" id="A0AB39LRB4"/>
<feature type="transmembrane region" description="Helical" evidence="1">
    <location>
        <begin position="6"/>
        <end position="25"/>
    </location>
</feature>
<proteinExistence type="predicted"/>
<feature type="transmembrane region" description="Helical" evidence="1">
    <location>
        <begin position="46"/>
        <end position="68"/>
    </location>
</feature>
<dbReference type="EMBL" id="CP163429">
    <property type="protein sequence ID" value="XDP95480.1"/>
    <property type="molecule type" value="Genomic_DNA"/>
</dbReference>
<keyword evidence="1" id="KW-0812">Transmembrane</keyword>
<accession>A0AB39LRB4</accession>
<gene>
    <name evidence="2" type="ORF">AB5J57_19020</name>
</gene>
<organism evidence="2">
    <name type="scientific">Streptomyces sp. R02</name>
    <dbReference type="NCBI Taxonomy" id="3238623"/>
    <lineage>
        <taxon>Bacteria</taxon>
        <taxon>Bacillati</taxon>
        <taxon>Actinomycetota</taxon>
        <taxon>Actinomycetes</taxon>
        <taxon>Kitasatosporales</taxon>
        <taxon>Streptomycetaceae</taxon>
        <taxon>Streptomyces</taxon>
    </lineage>
</organism>
<keyword evidence="1" id="KW-1133">Transmembrane helix</keyword>
<evidence type="ECO:0000313" key="2">
    <source>
        <dbReference type="EMBL" id="XDP95480.1"/>
    </source>
</evidence>
<evidence type="ECO:0000256" key="1">
    <source>
        <dbReference type="SAM" id="Phobius"/>
    </source>
</evidence>
<feature type="transmembrane region" description="Helical" evidence="1">
    <location>
        <begin position="74"/>
        <end position="96"/>
    </location>
</feature>
<protein>
    <submittedName>
        <fullName evidence="2">Uncharacterized protein</fullName>
    </submittedName>
</protein>
<reference evidence="2" key="1">
    <citation type="submission" date="2024-07" db="EMBL/GenBank/DDBJ databases">
        <authorList>
            <person name="Yu S.T."/>
        </authorList>
    </citation>
    <scope>NUCLEOTIDE SEQUENCE</scope>
    <source>
        <strain evidence="2">R02</strain>
    </source>
</reference>
<keyword evidence="1" id="KW-0472">Membrane</keyword>
<name>A0AB39LRB4_9ACTN</name>